<dbReference type="SUPFAM" id="SSF52058">
    <property type="entry name" value="L domain-like"/>
    <property type="match status" value="1"/>
</dbReference>
<evidence type="ECO:0000313" key="4">
    <source>
        <dbReference type="EMBL" id="KAJ3228387.1"/>
    </source>
</evidence>
<organism evidence="4 5">
    <name type="scientific">Clydaea vesicula</name>
    <dbReference type="NCBI Taxonomy" id="447962"/>
    <lineage>
        <taxon>Eukaryota</taxon>
        <taxon>Fungi</taxon>
        <taxon>Fungi incertae sedis</taxon>
        <taxon>Chytridiomycota</taxon>
        <taxon>Chytridiomycota incertae sedis</taxon>
        <taxon>Chytridiomycetes</taxon>
        <taxon>Lobulomycetales</taxon>
        <taxon>Lobulomycetaceae</taxon>
        <taxon>Clydaea</taxon>
    </lineage>
</organism>
<protein>
    <submittedName>
        <fullName evidence="4">Uncharacterized protein</fullName>
    </submittedName>
</protein>
<feature type="compositionally biased region" description="Polar residues" evidence="3">
    <location>
        <begin position="761"/>
        <end position="777"/>
    </location>
</feature>
<dbReference type="PANTHER" id="PTHR15454">
    <property type="entry name" value="NISCHARIN RELATED"/>
    <property type="match status" value="1"/>
</dbReference>
<name>A0AAD5U9J5_9FUNG</name>
<proteinExistence type="predicted"/>
<reference evidence="4" key="1">
    <citation type="submission" date="2020-05" db="EMBL/GenBank/DDBJ databases">
        <title>Phylogenomic resolution of chytrid fungi.</title>
        <authorList>
            <person name="Stajich J.E."/>
            <person name="Amses K."/>
            <person name="Simmons R."/>
            <person name="Seto K."/>
            <person name="Myers J."/>
            <person name="Bonds A."/>
            <person name="Quandt C.A."/>
            <person name="Barry K."/>
            <person name="Liu P."/>
            <person name="Grigoriev I."/>
            <person name="Longcore J.E."/>
            <person name="James T.Y."/>
        </authorList>
    </citation>
    <scope>NUCLEOTIDE SEQUENCE</scope>
    <source>
        <strain evidence="4">JEL0476</strain>
    </source>
</reference>
<dbReference type="Gene3D" id="3.80.10.10">
    <property type="entry name" value="Ribonuclease Inhibitor"/>
    <property type="match status" value="2"/>
</dbReference>
<keyword evidence="5" id="KW-1185">Reference proteome</keyword>
<dbReference type="InterPro" id="IPR032675">
    <property type="entry name" value="LRR_dom_sf"/>
</dbReference>
<gene>
    <name evidence="4" type="ORF">HK099_002892</name>
</gene>
<dbReference type="Proteomes" id="UP001211065">
    <property type="component" value="Unassembled WGS sequence"/>
</dbReference>
<sequence length="1558" mass="175736">MITPINGTYQRLLGIVSYCKANEGTQSTVSTTADFNYITMDYNDLNYIYTILDQSEQILMDSGKLETSESIKVDSDPSFFSYFWSGTKTTNTSSTQSVKGEIKYMLKFIEQLTALKLLNTSTEHIKELETLPQTKLKLKPLLNLKGLELNNFRLSNLSDLLETGFRLKKLIIKNHPFFEDEVKELLKKNFSTANDTQEKKEFSIIFPNLSHLSLNNLDLKSLPENLLENCSQLVQLNLQDNKLDSIPIKSLAALSSLHDLNLKKNDISTLKDLKLYKLSSQERLGDTDIKIPVIYTENHVVNRVLVNLVRLNLSKNYLENLEGIENLNNLKFLDISENGVWDVWEVGRLAVLEHIQEVSVKGNPLTKLENYRVNIFTYFKSKAFSLSLDGVSPTSSEYRSIRSNFIIESSSVPTDSTFYSTSPNSSTATADVRVKGKKKKHSHKKAVKRVVIKSSEEEGVSSNNNDISSTLLTENSESAKSCKELINEKDFANSANFSSPALDQRKISTTSTTNPSVSILGEVLRRKFESMKDDNGSNWIQVYSDTLGILKPHATNDTVPEEQLMIPSSSSVEKVNLDDEEVLQSDDTKNIVGYVENKKEDTLIVDDKSRIFNNTIMPAKRDSEKVTVESELENTSSLTKDKLINGNVTSKTTENSNVVLLPKSSNVGSISQIGPGYRKLFEFGPRKDESSPQIKFNPTFTAKNSGNFSSRIETGSLKEFTGLGKIKEDKIFNLPPLVVLAENKYQKEGEKLPSPPFAYGSQGTLGNGSNQSGSVSTPPLILSRPVSSSVKYTKSNFGGSSKNGYSVAHSYSSFHPTTQYGGGSFYSAEAANHAQQRNEQYLLPRSPSIPFLKMTNSLQLHLNFNVFESDKEKILSWIPGSYVKQLPTNLRDGPNGSFGVTCDSKTVKAVEMRSKSKLSWLLSTLCKTQDSKWLIDKRSSNLISSLIVNSNTESNANSFLAIEKLKYLVPIEKPSYFLLTNFKLYIFVPKFSFPYHSDEFNDPYAQFVNNSMQQVRYEDPSKSISLKYIIPLLKIVRIDVGPNYQYLVIHFWKNKDKGTKSSGNENTLHSVENHLPFHSLTLVTRDKIATLKFLKEISHFLHNADNNSIENDSITCNDENTTCSKFSTLKHHNSKININFDWYINSLQEEIYYSSLKKLKKNENVKFYEWFLKNNVVFNSKLDFKSIGIDEMHLTSNRISNIKGGWFGLFNVPFSSSTNDKFNSKKDSVVETPNLLFVSEDEKIDEEKPSIGIEDESLELYLHVGWVVALEENLTNTSPLIRTTALIATNEYLYLVLERLDVWPPLYFPPESSTSANSSNSVLNLSCSQEELNQISSKGLVADLISPFAHYRESSSVLSFGRVKDIVKVERWRSWRWTPLSEVKQIGVEASNEACVMQNGCIGICPTWKSKSGSSTENKHRDISDSSISINRRAADKNSFRKRNLDESIGTGNAAGWSWWIRIYLRQQITPDTAIQSDLLWWDLLFVNLDAADEFITYLRRVRKINSDSQDMQNFTDSDALLDYKDSKGLIDTKIPNHGDISNLEIKECGVDLIIGDD</sequence>
<evidence type="ECO:0000313" key="5">
    <source>
        <dbReference type="Proteomes" id="UP001211065"/>
    </source>
</evidence>
<keyword evidence="2" id="KW-0677">Repeat</keyword>
<evidence type="ECO:0000256" key="3">
    <source>
        <dbReference type="SAM" id="MobiDB-lite"/>
    </source>
</evidence>
<accession>A0AAD5U9J5</accession>
<comment type="caution">
    <text evidence="4">The sequence shown here is derived from an EMBL/GenBank/DDBJ whole genome shotgun (WGS) entry which is preliminary data.</text>
</comment>
<dbReference type="PROSITE" id="PS51450">
    <property type="entry name" value="LRR"/>
    <property type="match status" value="2"/>
</dbReference>
<feature type="region of interest" description="Disordered" evidence="3">
    <location>
        <begin position="749"/>
        <end position="780"/>
    </location>
</feature>
<dbReference type="InterPro" id="IPR001611">
    <property type="entry name" value="Leu-rich_rpt"/>
</dbReference>
<keyword evidence="1" id="KW-0433">Leucine-rich repeat</keyword>
<evidence type="ECO:0000256" key="2">
    <source>
        <dbReference type="ARBA" id="ARBA00022737"/>
    </source>
</evidence>
<evidence type="ECO:0000256" key="1">
    <source>
        <dbReference type="ARBA" id="ARBA00022614"/>
    </source>
</evidence>
<dbReference type="GO" id="GO:0005737">
    <property type="term" value="C:cytoplasm"/>
    <property type="evidence" value="ECO:0007669"/>
    <property type="project" value="TreeGrafter"/>
</dbReference>
<dbReference type="EMBL" id="JADGJW010000002">
    <property type="protein sequence ID" value="KAJ3228387.1"/>
    <property type="molecule type" value="Genomic_DNA"/>
</dbReference>